<dbReference type="PANTHER" id="PTHR30250:SF11">
    <property type="entry name" value="O-ANTIGEN TRANSPORTER-RELATED"/>
    <property type="match status" value="1"/>
</dbReference>
<keyword evidence="3 6" id="KW-0812">Transmembrane</keyword>
<feature type="transmembrane region" description="Helical" evidence="6">
    <location>
        <begin position="121"/>
        <end position="143"/>
    </location>
</feature>
<feature type="transmembrane region" description="Helical" evidence="6">
    <location>
        <begin position="224"/>
        <end position="242"/>
    </location>
</feature>
<evidence type="ECO:0000256" key="1">
    <source>
        <dbReference type="ARBA" id="ARBA00004651"/>
    </source>
</evidence>
<dbReference type="Pfam" id="PF01943">
    <property type="entry name" value="Polysacc_synt"/>
    <property type="match status" value="1"/>
</dbReference>
<feature type="transmembrane region" description="Helical" evidence="6">
    <location>
        <begin position="92"/>
        <end position="115"/>
    </location>
</feature>
<feature type="transmembrane region" description="Helical" evidence="6">
    <location>
        <begin position="155"/>
        <end position="175"/>
    </location>
</feature>
<evidence type="ECO:0000313" key="7">
    <source>
        <dbReference type="EMBL" id="TWP37126.1"/>
    </source>
</evidence>
<dbReference type="GO" id="GO:0005886">
    <property type="term" value="C:plasma membrane"/>
    <property type="evidence" value="ECO:0007669"/>
    <property type="project" value="UniProtKB-SubCell"/>
</dbReference>
<name>A0A563E3M5_9MICO</name>
<dbReference type="AlphaFoldDB" id="A0A563E3M5"/>
<keyword evidence="5 6" id="KW-0472">Membrane</keyword>
<evidence type="ECO:0000313" key="8">
    <source>
        <dbReference type="Proteomes" id="UP000320244"/>
    </source>
</evidence>
<feature type="transmembrane region" description="Helical" evidence="6">
    <location>
        <begin position="248"/>
        <end position="272"/>
    </location>
</feature>
<evidence type="ECO:0008006" key="9">
    <source>
        <dbReference type="Google" id="ProtNLM"/>
    </source>
</evidence>
<keyword evidence="4 6" id="KW-1133">Transmembrane helix</keyword>
<accession>A0A563E3M5</accession>
<keyword evidence="8" id="KW-1185">Reference proteome</keyword>
<keyword evidence="2" id="KW-1003">Cell membrane</keyword>
<protein>
    <recommendedName>
        <fullName evidence="9">Polysaccharide biosynthesis protein</fullName>
    </recommendedName>
</protein>
<evidence type="ECO:0000256" key="5">
    <source>
        <dbReference type="ARBA" id="ARBA00023136"/>
    </source>
</evidence>
<dbReference type="InterPro" id="IPR002797">
    <property type="entry name" value="Polysacc_synth"/>
</dbReference>
<reference evidence="7 8" key="2">
    <citation type="submission" date="2019-08" db="EMBL/GenBank/DDBJ databases">
        <title>Jejuicoccus antrihumi gen. nov., sp. nov., a new member of the family Dermacoccaceae isolated from a cave.</title>
        <authorList>
            <person name="Schumann P."/>
            <person name="Kim I.S."/>
        </authorList>
    </citation>
    <scope>NUCLEOTIDE SEQUENCE [LARGE SCALE GENOMIC DNA]</scope>
    <source>
        <strain evidence="7 8">C5-26</strain>
    </source>
</reference>
<feature type="transmembrane region" description="Helical" evidence="6">
    <location>
        <begin position="324"/>
        <end position="344"/>
    </location>
</feature>
<feature type="transmembrane region" description="Helical" evidence="6">
    <location>
        <begin position="379"/>
        <end position="400"/>
    </location>
</feature>
<comment type="subcellular location">
    <subcellularLocation>
        <location evidence="1">Cell membrane</location>
        <topology evidence="1">Multi-pass membrane protein</topology>
    </subcellularLocation>
</comment>
<feature type="transmembrane region" description="Helical" evidence="6">
    <location>
        <begin position="181"/>
        <end position="203"/>
    </location>
</feature>
<dbReference type="OrthoDB" id="5140599at2"/>
<comment type="caution">
    <text evidence="7">The sequence shown here is derived from an EMBL/GenBank/DDBJ whole genome shotgun (WGS) entry which is preliminary data.</text>
</comment>
<gene>
    <name evidence="7" type="ORF">FGL98_06815</name>
</gene>
<organism evidence="7 8">
    <name type="scientific">Leekyejoonella antrihumi</name>
    <dbReference type="NCBI Taxonomy" id="1660198"/>
    <lineage>
        <taxon>Bacteria</taxon>
        <taxon>Bacillati</taxon>
        <taxon>Actinomycetota</taxon>
        <taxon>Actinomycetes</taxon>
        <taxon>Micrococcales</taxon>
        <taxon>Dermacoccaceae</taxon>
        <taxon>Leekyejoonella</taxon>
    </lineage>
</organism>
<evidence type="ECO:0000256" key="2">
    <source>
        <dbReference type="ARBA" id="ARBA00022475"/>
    </source>
</evidence>
<evidence type="ECO:0000256" key="6">
    <source>
        <dbReference type="SAM" id="Phobius"/>
    </source>
</evidence>
<proteinExistence type="predicted"/>
<feature type="transmembrane region" description="Helical" evidence="6">
    <location>
        <begin position="50"/>
        <end position="72"/>
    </location>
</feature>
<dbReference type="InterPro" id="IPR050833">
    <property type="entry name" value="Poly_Biosynth_Transport"/>
</dbReference>
<reference evidence="7 8" key="1">
    <citation type="submission" date="2019-05" db="EMBL/GenBank/DDBJ databases">
        <authorList>
            <person name="Lee S.D."/>
        </authorList>
    </citation>
    <scope>NUCLEOTIDE SEQUENCE [LARGE SCALE GENOMIC DNA]</scope>
    <source>
        <strain evidence="7 8">C5-26</strain>
    </source>
</reference>
<dbReference type="RefSeq" id="WP_146315991.1">
    <property type="nucleotide sequence ID" value="NZ_VCQV01000007.1"/>
</dbReference>
<sequence>MSAPKPASDTAAPSTALGLLLGVAMGSANVLGYVMVLLLSRSLGPSDFGGYSALSTYGVMLAIPAGAFQVVIARRLSGRTGDTLDPTNGLRLALTAGLGLFALTCAVSPALAHTFHLPSAWAAVLLGGMLVPMLLTGCFQGVLLGGHRIRALSVLYVMTALTRLIAAAISAGLGWGVTQVFAAMLTAATATMLTGAWLCRAQIRRLPFTGHGLARELVRSNSTLAAYIVLTNVDVLLARHFLSTHDSGGYALASTFGRAICWGTQFIALMIVPRMHSKDAARTLLKASGLVVAIGVTGFAVVATSPSLWITIAGGVEFKGFGQLALACVGLGIAWALAQVWLFSEMGSNQGLLGALTWVVIVLEVLAITLFWHNNAGQIVAVCSTGAVLIALVGLVRVILRHQARVDLGEDSAFIVADSPRT</sequence>
<dbReference type="Proteomes" id="UP000320244">
    <property type="component" value="Unassembled WGS sequence"/>
</dbReference>
<dbReference type="PANTHER" id="PTHR30250">
    <property type="entry name" value="PST FAMILY PREDICTED COLANIC ACID TRANSPORTER"/>
    <property type="match status" value="1"/>
</dbReference>
<evidence type="ECO:0000256" key="3">
    <source>
        <dbReference type="ARBA" id="ARBA00022692"/>
    </source>
</evidence>
<feature type="transmembrane region" description="Helical" evidence="6">
    <location>
        <begin position="351"/>
        <end position="373"/>
    </location>
</feature>
<evidence type="ECO:0000256" key="4">
    <source>
        <dbReference type="ARBA" id="ARBA00022989"/>
    </source>
</evidence>
<dbReference type="EMBL" id="VCQV01000007">
    <property type="protein sequence ID" value="TWP37126.1"/>
    <property type="molecule type" value="Genomic_DNA"/>
</dbReference>
<feature type="transmembrane region" description="Helical" evidence="6">
    <location>
        <begin position="284"/>
        <end position="304"/>
    </location>
</feature>